<gene>
    <name evidence="8" type="ORF">SAMN05428946_1232</name>
</gene>
<evidence type="ECO:0000313" key="9">
    <source>
        <dbReference type="Proteomes" id="UP000187550"/>
    </source>
</evidence>
<reference evidence="9" key="1">
    <citation type="submission" date="2017-01" db="EMBL/GenBank/DDBJ databases">
        <authorList>
            <person name="Varghese N."/>
            <person name="Submissions S."/>
        </authorList>
    </citation>
    <scope>NUCLEOTIDE SEQUENCE [LARGE SCALE GENOMIC DNA]</scope>
    <source>
        <strain evidence="9">MNA4</strain>
    </source>
</reference>
<feature type="transmembrane region" description="Helical" evidence="6">
    <location>
        <begin position="12"/>
        <end position="31"/>
    </location>
</feature>
<evidence type="ECO:0000313" key="8">
    <source>
        <dbReference type="EMBL" id="SIT76190.1"/>
    </source>
</evidence>
<evidence type="ECO:0000256" key="2">
    <source>
        <dbReference type="ARBA" id="ARBA00022475"/>
    </source>
</evidence>
<evidence type="ECO:0000256" key="6">
    <source>
        <dbReference type="SAM" id="Phobius"/>
    </source>
</evidence>
<dbReference type="Proteomes" id="UP000187550">
    <property type="component" value="Unassembled WGS sequence"/>
</dbReference>
<protein>
    <submittedName>
        <fullName evidence="8">Phospholipase_D-nuclease N-terminal</fullName>
    </submittedName>
</protein>
<keyword evidence="2" id="KW-1003">Cell membrane</keyword>
<keyword evidence="3 6" id="KW-0812">Transmembrane</keyword>
<proteinExistence type="predicted"/>
<evidence type="ECO:0000256" key="3">
    <source>
        <dbReference type="ARBA" id="ARBA00022692"/>
    </source>
</evidence>
<keyword evidence="5 6" id="KW-0472">Membrane</keyword>
<organism evidence="8 9">
    <name type="scientific">Edaphobacillus lindanitolerans</name>
    <dbReference type="NCBI Taxonomy" id="550447"/>
    <lineage>
        <taxon>Bacteria</taxon>
        <taxon>Bacillati</taxon>
        <taxon>Bacillota</taxon>
        <taxon>Bacilli</taxon>
        <taxon>Bacillales</taxon>
        <taxon>Bacillaceae</taxon>
        <taxon>Edaphobacillus</taxon>
    </lineage>
</organism>
<accession>A0A1U7PPA4</accession>
<dbReference type="EMBL" id="FTPL01000001">
    <property type="protein sequence ID" value="SIT76190.1"/>
    <property type="molecule type" value="Genomic_DNA"/>
</dbReference>
<dbReference type="RefSeq" id="WP_327078169.1">
    <property type="nucleotide sequence ID" value="NZ_FTPL01000001.1"/>
</dbReference>
<dbReference type="GO" id="GO:0005886">
    <property type="term" value="C:plasma membrane"/>
    <property type="evidence" value="ECO:0007669"/>
    <property type="project" value="UniProtKB-SubCell"/>
</dbReference>
<dbReference type="AlphaFoldDB" id="A0A1U7PPA4"/>
<dbReference type="InterPro" id="IPR027379">
    <property type="entry name" value="CLS_N"/>
</dbReference>
<feature type="domain" description="Cardiolipin synthase N-terminal" evidence="7">
    <location>
        <begin position="24"/>
        <end position="66"/>
    </location>
</feature>
<evidence type="ECO:0000256" key="4">
    <source>
        <dbReference type="ARBA" id="ARBA00022989"/>
    </source>
</evidence>
<dbReference type="STRING" id="550447.SAMN05428946_1232"/>
<comment type="subcellular location">
    <subcellularLocation>
        <location evidence="1">Cell membrane</location>
        <topology evidence="1">Multi-pass membrane protein</topology>
    </subcellularLocation>
</comment>
<keyword evidence="4 6" id="KW-1133">Transmembrane helix</keyword>
<keyword evidence="9" id="KW-1185">Reference proteome</keyword>
<dbReference type="Pfam" id="PF13396">
    <property type="entry name" value="PLDc_N"/>
    <property type="match status" value="1"/>
</dbReference>
<sequence length="69" mass="8007">MQIEEMFAQVPWGLIWPILLIELILKIVAFVDLSKRRATNGPVILWVFIILLINTIGPILYFTVGRRNE</sequence>
<evidence type="ECO:0000256" key="1">
    <source>
        <dbReference type="ARBA" id="ARBA00004651"/>
    </source>
</evidence>
<evidence type="ECO:0000256" key="5">
    <source>
        <dbReference type="ARBA" id="ARBA00023136"/>
    </source>
</evidence>
<evidence type="ECO:0000259" key="7">
    <source>
        <dbReference type="Pfam" id="PF13396"/>
    </source>
</evidence>
<name>A0A1U7PPA4_9BACI</name>
<feature type="transmembrane region" description="Helical" evidence="6">
    <location>
        <begin position="43"/>
        <end position="64"/>
    </location>
</feature>